<sequence>MRTTVTAALAGAIGIVIGAAGWAVIGPEKTRTVDARPSAAATASPTLADGSRHYSSAQQIADALQTHGMTVSMLHKSSEDTYISEVGGSSYDFTVSDKAGQPAPGDAGINMFPNREALTSWVELSKSMGGIAVTGDTWAVSLPTTSTAARTDSKRLAPLVAKALDGTVQQ</sequence>
<name>A0ABX7TJZ1_STRCY</name>
<accession>A0ABX7TJZ1</accession>
<evidence type="ECO:0000313" key="1">
    <source>
        <dbReference type="EMBL" id="QTD96984.1"/>
    </source>
</evidence>
<protein>
    <recommendedName>
        <fullName evidence="3">Secreted protein</fullName>
    </recommendedName>
</protein>
<evidence type="ECO:0008006" key="3">
    <source>
        <dbReference type="Google" id="ProtNLM"/>
    </source>
</evidence>
<reference evidence="1 2" key="1">
    <citation type="submission" date="2021-03" db="EMBL/GenBank/DDBJ databases">
        <title>Complete genome sequence of Streptomyces cyanogenus S136, producer of anticancer angucycline landomycin A.</title>
        <authorList>
            <person name="Hrab P."/>
            <person name="Ruckert C."/>
            <person name="Busche T."/>
            <person name="Ostash I."/>
            <person name="Kalinowski J."/>
            <person name="Fedorenko V."/>
            <person name="Yushchuk O."/>
            <person name="Ostash B."/>
        </authorList>
    </citation>
    <scope>NUCLEOTIDE SEQUENCE [LARGE SCALE GENOMIC DNA]</scope>
    <source>
        <strain evidence="1 2">S136</strain>
    </source>
</reference>
<dbReference type="EMBL" id="CP071839">
    <property type="protein sequence ID" value="QTD96984.1"/>
    <property type="molecule type" value="Genomic_DNA"/>
</dbReference>
<evidence type="ECO:0000313" key="2">
    <source>
        <dbReference type="Proteomes" id="UP000663908"/>
    </source>
</evidence>
<organism evidence="1 2">
    <name type="scientific">Streptomyces cyanogenus</name>
    <dbReference type="NCBI Taxonomy" id="80860"/>
    <lineage>
        <taxon>Bacteria</taxon>
        <taxon>Bacillati</taxon>
        <taxon>Actinomycetota</taxon>
        <taxon>Actinomycetes</taxon>
        <taxon>Kitasatosporales</taxon>
        <taxon>Streptomycetaceae</taxon>
        <taxon>Streptomyces</taxon>
    </lineage>
</organism>
<keyword evidence="2" id="KW-1185">Reference proteome</keyword>
<dbReference type="RefSeq" id="WP_208030875.1">
    <property type="nucleotide sequence ID" value="NZ_CP071839.1"/>
</dbReference>
<proteinExistence type="predicted"/>
<gene>
    <name evidence="1" type="ORF">S1361_06445</name>
</gene>
<dbReference type="Proteomes" id="UP000663908">
    <property type="component" value="Chromosome"/>
</dbReference>